<dbReference type="Pfam" id="PF00990">
    <property type="entry name" value="GGDEF"/>
    <property type="match status" value="1"/>
</dbReference>
<comment type="catalytic activity">
    <reaction evidence="2">
        <text>2 GTP = 3',3'-c-di-GMP + 2 diphosphate</text>
        <dbReference type="Rhea" id="RHEA:24898"/>
        <dbReference type="ChEBI" id="CHEBI:33019"/>
        <dbReference type="ChEBI" id="CHEBI:37565"/>
        <dbReference type="ChEBI" id="CHEBI:58805"/>
        <dbReference type="EC" id="2.7.7.65"/>
    </reaction>
</comment>
<gene>
    <name evidence="5" type="ORF">CAL15_07590</name>
</gene>
<dbReference type="PANTHER" id="PTHR45138:SF9">
    <property type="entry name" value="DIGUANYLATE CYCLASE DGCM-RELATED"/>
    <property type="match status" value="1"/>
</dbReference>
<dbReference type="NCBIfam" id="TIGR00254">
    <property type="entry name" value="GGDEF"/>
    <property type="match status" value="1"/>
</dbReference>
<dbReference type="InterPro" id="IPR050469">
    <property type="entry name" value="Diguanylate_Cyclase"/>
</dbReference>
<feature type="transmembrane region" description="Helical" evidence="3">
    <location>
        <begin position="186"/>
        <end position="210"/>
    </location>
</feature>
<dbReference type="InterPro" id="IPR043128">
    <property type="entry name" value="Rev_trsase/Diguanyl_cyclase"/>
</dbReference>
<dbReference type="RefSeq" id="WP_086078019.1">
    <property type="nucleotide sequence ID" value="NZ_CP021111.1"/>
</dbReference>
<dbReference type="SMART" id="SM00267">
    <property type="entry name" value="GGDEF"/>
    <property type="match status" value="1"/>
</dbReference>
<feature type="transmembrane region" description="Helical" evidence="3">
    <location>
        <begin position="117"/>
        <end position="138"/>
    </location>
</feature>
<keyword evidence="3" id="KW-0472">Membrane</keyword>
<dbReference type="FunFam" id="3.30.70.270:FF:000001">
    <property type="entry name" value="Diguanylate cyclase domain protein"/>
    <property type="match status" value="1"/>
</dbReference>
<dbReference type="SUPFAM" id="SSF55073">
    <property type="entry name" value="Nucleotide cyclase"/>
    <property type="match status" value="1"/>
</dbReference>
<dbReference type="GO" id="GO:0052621">
    <property type="term" value="F:diguanylate cyclase activity"/>
    <property type="evidence" value="ECO:0007669"/>
    <property type="project" value="UniProtKB-EC"/>
</dbReference>
<dbReference type="InterPro" id="IPR000160">
    <property type="entry name" value="GGDEF_dom"/>
</dbReference>
<proteinExistence type="predicted"/>
<evidence type="ECO:0000256" key="3">
    <source>
        <dbReference type="SAM" id="Phobius"/>
    </source>
</evidence>
<accession>A0A1W6ZBN3</accession>
<evidence type="ECO:0000259" key="4">
    <source>
        <dbReference type="PROSITE" id="PS50887"/>
    </source>
</evidence>
<evidence type="ECO:0000313" key="6">
    <source>
        <dbReference type="Proteomes" id="UP000194161"/>
    </source>
</evidence>
<feature type="transmembrane region" description="Helical" evidence="3">
    <location>
        <begin position="37"/>
        <end position="54"/>
    </location>
</feature>
<feature type="transmembrane region" description="Helical" evidence="3">
    <location>
        <begin position="93"/>
        <end position="111"/>
    </location>
</feature>
<dbReference type="OrthoDB" id="9813903at2"/>
<name>A0A1W6ZBN3_9BORD</name>
<dbReference type="PANTHER" id="PTHR45138">
    <property type="entry name" value="REGULATORY COMPONENTS OF SENSORY TRANSDUCTION SYSTEM"/>
    <property type="match status" value="1"/>
</dbReference>
<reference evidence="5 6" key="1">
    <citation type="submission" date="2017-05" db="EMBL/GenBank/DDBJ databases">
        <title>Complete and WGS of Bordetella genogroups.</title>
        <authorList>
            <person name="Spilker T."/>
            <person name="LiPuma J."/>
        </authorList>
    </citation>
    <scope>NUCLEOTIDE SEQUENCE [LARGE SCALE GENOMIC DNA]</scope>
    <source>
        <strain evidence="5 6">AU7206</strain>
    </source>
</reference>
<sequence>MLAPVNLLVIMALATAICLAVLGSLARSGVPGIREAVWANVLVIGSLFSFTLQASGGPAWISILLSNLLISAGYCLYYAGVCRFLGQDAPARLLAMGVALLMAAIALFWYVWPSTNIRIIAASLLHMLISLGLAAAIWRALPTVRSRYSYLFTFGIAVLATLGYALRIAVYATGVEDARALLQPTWWNVAFLTLGVMVMPSLTLGLIMMIHDRMLGDREREANTDFLTGLLTRKAWWREALRLHARAGRGGLPLTLLTVDIDYFKQINDVHGHAAGDAVLQHFARVVGGVLRAGDVVGRVGGEEFSVALPDTSLTQARQVAQRLMQALRETPCFYEGRMLTCTVSGGLAQCGMEESLESASRRADQALYAAKAGGRDCLVTAPPQGHGP</sequence>
<dbReference type="Proteomes" id="UP000194161">
    <property type="component" value="Chromosome"/>
</dbReference>
<dbReference type="InterPro" id="IPR029787">
    <property type="entry name" value="Nucleotide_cyclase"/>
</dbReference>
<dbReference type="STRING" id="463040.CAL15_07590"/>
<organism evidence="5 6">
    <name type="scientific">Bordetella genomosp. 13</name>
    <dbReference type="NCBI Taxonomy" id="463040"/>
    <lineage>
        <taxon>Bacteria</taxon>
        <taxon>Pseudomonadati</taxon>
        <taxon>Pseudomonadota</taxon>
        <taxon>Betaproteobacteria</taxon>
        <taxon>Burkholderiales</taxon>
        <taxon>Alcaligenaceae</taxon>
        <taxon>Bordetella</taxon>
    </lineage>
</organism>
<evidence type="ECO:0000256" key="1">
    <source>
        <dbReference type="ARBA" id="ARBA00012528"/>
    </source>
</evidence>
<dbReference type="EMBL" id="CP021111">
    <property type="protein sequence ID" value="ARP94254.1"/>
    <property type="molecule type" value="Genomic_DNA"/>
</dbReference>
<feature type="domain" description="GGDEF" evidence="4">
    <location>
        <begin position="252"/>
        <end position="384"/>
    </location>
</feature>
<dbReference type="AlphaFoldDB" id="A0A1W6ZBN3"/>
<dbReference type="KEGG" id="bgm:CAL15_07590"/>
<keyword evidence="3" id="KW-1133">Transmembrane helix</keyword>
<dbReference type="Gene3D" id="3.30.70.270">
    <property type="match status" value="1"/>
</dbReference>
<evidence type="ECO:0000313" key="5">
    <source>
        <dbReference type="EMBL" id="ARP94254.1"/>
    </source>
</evidence>
<feature type="transmembrane region" description="Helical" evidence="3">
    <location>
        <begin position="6"/>
        <end position="25"/>
    </location>
</feature>
<keyword evidence="3" id="KW-0812">Transmembrane</keyword>
<dbReference type="EC" id="2.7.7.65" evidence="1"/>
<feature type="transmembrane region" description="Helical" evidence="3">
    <location>
        <begin position="150"/>
        <end position="174"/>
    </location>
</feature>
<dbReference type="PROSITE" id="PS50887">
    <property type="entry name" value="GGDEF"/>
    <property type="match status" value="1"/>
</dbReference>
<dbReference type="CDD" id="cd01949">
    <property type="entry name" value="GGDEF"/>
    <property type="match status" value="1"/>
</dbReference>
<evidence type="ECO:0000256" key="2">
    <source>
        <dbReference type="ARBA" id="ARBA00034247"/>
    </source>
</evidence>
<protein>
    <recommendedName>
        <fullName evidence="1">diguanylate cyclase</fullName>
        <ecNumber evidence="1">2.7.7.65</ecNumber>
    </recommendedName>
</protein>
<feature type="transmembrane region" description="Helical" evidence="3">
    <location>
        <begin position="60"/>
        <end position="81"/>
    </location>
</feature>
<keyword evidence="6" id="KW-1185">Reference proteome</keyword>